<keyword evidence="6 10" id="KW-0418">Kinase</keyword>
<accession>A0ABT2EDP4</accession>
<evidence type="ECO:0000256" key="7">
    <source>
        <dbReference type="SAM" id="Phobius"/>
    </source>
</evidence>
<dbReference type="SMART" id="SM00304">
    <property type="entry name" value="HAMP"/>
    <property type="match status" value="1"/>
</dbReference>
<dbReference type="PROSITE" id="PS50109">
    <property type="entry name" value="HIS_KIN"/>
    <property type="match status" value="1"/>
</dbReference>
<keyword evidence="5" id="KW-0808">Transferase</keyword>
<dbReference type="PROSITE" id="PS50885">
    <property type="entry name" value="HAMP"/>
    <property type="match status" value="1"/>
</dbReference>
<dbReference type="SMART" id="SM00388">
    <property type="entry name" value="HisKA"/>
    <property type="match status" value="1"/>
</dbReference>
<comment type="catalytic activity">
    <reaction evidence="1">
        <text>ATP + protein L-histidine = ADP + protein N-phospho-L-histidine.</text>
        <dbReference type="EC" id="2.7.13.3"/>
    </reaction>
</comment>
<dbReference type="EMBL" id="JAJISC010000004">
    <property type="protein sequence ID" value="MCS2609685.1"/>
    <property type="molecule type" value="Genomic_DNA"/>
</dbReference>
<dbReference type="InterPro" id="IPR036097">
    <property type="entry name" value="HisK_dim/P_sf"/>
</dbReference>
<evidence type="ECO:0000256" key="2">
    <source>
        <dbReference type="ARBA" id="ARBA00004370"/>
    </source>
</evidence>
<evidence type="ECO:0000256" key="6">
    <source>
        <dbReference type="ARBA" id="ARBA00022777"/>
    </source>
</evidence>
<dbReference type="InterPro" id="IPR003661">
    <property type="entry name" value="HisK_dim/P_dom"/>
</dbReference>
<dbReference type="Pfam" id="PF00672">
    <property type="entry name" value="HAMP"/>
    <property type="match status" value="1"/>
</dbReference>
<dbReference type="Pfam" id="PF02518">
    <property type="entry name" value="HATPase_c"/>
    <property type="match status" value="1"/>
</dbReference>
<dbReference type="EC" id="2.7.13.3" evidence="3"/>
<evidence type="ECO:0000313" key="10">
    <source>
        <dbReference type="EMBL" id="MCS2609685.1"/>
    </source>
</evidence>
<dbReference type="Gene3D" id="3.30.565.10">
    <property type="entry name" value="Histidine kinase-like ATPase, C-terminal domain"/>
    <property type="match status" value="1"/>
</dbReference>
<dbReference type="Pfam" id="PF00512">
    <property type="entry name" value="HisKA"/>
    <property type="match status" value="1"/>
</dbReference>
<dbReference type="SUPFAM" id="SSF158472">
    <property type="entry name" value="HAMP domain-like"/>
    <property type="match status" value="1"/>
</dbReference>
<keyword evidence="7" id="KW-0812">Transmembrane</keyword>
<evidence type="ECO:0000259" key="9">
    <source>
        <dbReference type="PROSITE" id="PS50885"/>
    </source>
</evidence>
<comment type="subcellular location">
    <subcellularLocation>
        <location evidence="2">Membrane</location>
    </subcellularLocation>
</comment>
<dbReference type="InterPro" id="IPR036890">
    <property type="entry name" value="HATPase_C_sf"/>
</dbReference>
<keyword evidence="7" id="KW-0472">Membrane</keyword>
<keyword evidence="4" id="KW-0597">Phosphoprotein</keyword>
<reference evidence="10" key="1">
    <citation type="submission" date="2021-11" db="EMBL/GenBank/DDBJ databases">
        <title>Halomonas sp., isolated from a coastal aquaculture zone in Dongshan Bay.</title>
        <authorList>
            <person name="Lin W."/>
        </authorList>
    </citation>
    <scope>NUCLEOTIDE SEQUENCE</scope>
    <source>
        <strain evidence="10">Yzlin-01</strain>
    </source>
</reference>
<gene>
    <name evidence="10" type="ORF">LLY24_10195</name>
</gene>
<dbReference type="InterPro" id="IPR005467">
    <property type="entry name" value="His_kinase_dom"/>
</dbReference>
<dbReference type="InterPro" id="IPR048590">
    <property type="entry name" value="CusS-like_sensor"/>
</dbReference>
<evidence type="ECO:0000259" key="8">
    <source>
        <dbReference type="PROSITE" id="PS50109"/>
    </source>
</evidence>
<evidence type="ECO:0000256" key="4">
    <source>
        <dbReference type="ARBA" id="ARBA00022553"/>
    </source>
</evidence>
<dbReference type="InterPro" id="IPR003660">
    <property type="entry name" value="HAMP_dom"/>
</dbReference>
<name>A0ABT2EDP4_9GAMM</name>
<feature type="domain" description="HAMP" evidence="9">
    <location>
        <begin position="186"/>
        <end position="238"/>
    </location>
</feature>
<dbReference type="CDD" id="cd06225">
    <property type="entry name" value="HAMP"/>
    <property type="match status" value="1"/>
</dbReference>
<feature type="transmembrane region" description="Helical" evidence="7">
    <location>
        <begin position="159"/>
        <end position="184"/>
    </location>
</feature>
<evidence type="ECO:0000256" key="3">
    <source>
        <dbReference type="ARBA" id="ARBA00012438"/>
    </source>
</evidence>
<proteinExistence type="predicted"/>
<dbReference type="CDD" id="cd00082">
    <property type="entry name" value="HisKA"/>
    <property type="match status" value="1"/>
</dbReference>
<dbReference type="Gene3D" id="1.10.287.130">
    <property type="match status" value="1"/>
</dbReference>
<dbReference type="RefSeq" id="WP_259036187.1">
    <property type="nucleotide sequence ID" value="NZ_JAJISC010000004.1"/>
</dbReference>
<dbReference type="InterPro" id="IPR004358">
    <property type="entry name" value="Sig_transdc_His_kin-like_C"/>
</dbReference>
<feature type="domain" description="Histidine kinase" evidence="8">
    <location>
        <begin position="269"/>
        <end position="479"/>
    </location>
</feature>
<dbReference type="Gene3D" id="6.10.340.10">
    <property type="match status" value="1"/>
</dbReference>
<dbReference type="PANTHER" id="PTHR43065">
    <property type="entry name" value="SENSOR HISTIDINE KINASE"/>
    <property type="match status" value="1"/>
</dbReference>
<dbReference type="SUPFAM" id="SSF47384">
    <property type="entry name" value="Homodimeric domain of signal transducing histidine kinase"/>
    <property type="match status" value="1"/>
</dbReference>
<dbReference type="Proteomes" id="UP001165542">
    <property type="component" value="Unassembled WGS sequence"/>
</dbReference>
<keyword evidence="7" id="KW-1133">Transmembrane helix</keyword>
<dbReference type="InterPro" id="IPR003594">
    <property type="entry name" value="HATPase_dom"/>
</dbReference>
<sequence length="485" mass="54411">MRLRNLIILTVIVPLFIVLVVFSLVAIKSLEDNVRSKLQTEVEIITRAMSTSLGYAISSDSGTPLEEALQSAFSFHRIYGAYVFDTRGREVYGLGLGKDLFTQEEIQQVIERDDLYSNYRQYDGWNYYSALIPLRTPDNTVRGVLQVNRLNTGIENYTGFISVVALLVFVIGAGGIVFSIWWGFRRFIERPLNRLLRVMMLVEDGDRSQRAALEGPREYKRLASGLNQMLDAMAEKDTDIEVRQRREMELEKRLRKSKKLAELGVLAAGVAHEIGAPLTVINGQAQRLARRNVIGDDERARLGRIRGEVERIVKIVRQLMELGRQHNVEKDSQALDLLIENARALVEEELEPRNIRLEIDLPTPSPTLLANGQQIVQVLTNLMRNAAQAGDVSVIRLRAEQSEDAKELHLWVEDDGPGIAKTHHQQVFDPFFTTKPVGQGSGLGLSMVHRIINDHGGTIGVFDSVLGGAGFEISLPTSDIHPRED</sequence>
<dbReference type="PRINTS" id="PR00344">
    <property type="entry name" value="BCTRLSENSOR"/>
</dbReference>
<keyword evidence="11" id="KW-1185">Reference proteome</keyword>
<dbReference type="Pfam" id="PF21085">
    <property type="entry name" value="CusS"/>
    <property type="match status" value="1"/>
</dbReference>
<organism evidence="10 11">
    <name type="scientific">Halomonas dongshanensis</name>
    <dbReference type="NCBI Taxonomy" id="2890835"/>
    <lineage>
        <taxon>Bacteria</taxon>
        <taxon>Pseudomonadati</taxon>
        <taxon>Pseudomonadota</taxon>
        <taxon>Gammaproteobacteria</taxon>
        <taxon>Oceanospirillales</taxon>
        <taxon>Halomonadaceae</taxon>
        <taxon>Halomonas</taxon>
    </lineage>
</organism>
<evidence type="ECO:0000256" key="1">
    <source>
        <dbReference type="ARBA" id="ARBA00000085"/>
    </source>
</evidence>
<dbReference type="GO" id="GO:0016301">
    <property type="term" value="F:kinase activity"/>
    <property type="evidence" value="ECO:0007669"/>
    <property type="project" value="UniProtKB-KW"/>
</dbReference>
<dbReference type="SUPFAM" id="SSF55874">
    <property type="entry name" value="ATPase domain of HSP90 chaperone/DNA topoisomerase II/histidine kinase"/>
    <property type="match status" value="1"/>
</dbReference>
<evidence type="ECO:0000313" key="11">
    <source>
        <dbReference type="Proteomes" id="UP001165542"/>
    </source>
</evidence>
<dbReference type="SMART" id="SM00387">
    <property type="entry name" value="HATPase_c"/>
    <property type="match status" value="1"/>
</dbReference>
<comment type="caution">
    <text evidence="10">The sequence shown here is derived from an EMBL/GenBank/DDBJ whole genome shotgun (WGS) entry which is preliminary data.</text>
</comment>
<feature type="transmembrane region" description="Helical" evidence="7">
    <location>
        <begin position="6"/>
        <end position="27"/>
    </location>
</feature>
<protein>
    <recommendedName>
        <fullName evidence="3">histidine kinase</fullName>
        <ecNumber evidence="3">2.7.13.3</ecNumber>
    </recommendedName>
</protein>
<evidence type="ECO:0000256" key="5">
    <source>
        <dbReference type="ARBA" id="ARBA00022679"/>
    </source>
</evidence>